<evidence type="ECO:0000313" key="11">
    <source>
        <dbReference type="Proteomes" id="UP000295008"/>
    </source>
</evidence>
<proteinExistence type="inferred from homology"/>
<sequence length="754" mass="83912">MRRFAFFRSSIIPILLCFLFIPAVWADSDRLIDLDFKNADLKDVLRALAFQKGVNFIIDNNISGSVTIRLTKVSFEDALNIITRSNSLAVIRENNIYRISFQDPSTLNMVYENGLLTLEAVNARLPQILSVLSQKSGRNYVPSPDLQDRLTIAFTRVPLGEGVQALLTQANCSAENNGSVIFVRKKISLPFTLAIQYQDNLLSLEATNVPLGSLARSIAEKTGVAVVANQELNQNISIYFQNLPLDQALNLLCNANNLELVKEGPAWRIAKGSYNPQNSNLRIVYDSQTQLFTLDIQGAALTTVLREMAVKANLNLVVLPQVNANINNLRLQKLNFTQVLEYLLRGTIYTYKKVDDIYIVGDGFAVRPENTEFAEVKRYTVQYLKADQLLNTLPPLFPRQNFTQLPDKNVVVLTAPPDIQAKFQEYLNQMDVENSDVRTAMIRIKHLKAEDVLKYFPAAIPKNDIIVIKELNALTVTGSQNLISQVQQYIETVDQVNPMIVFDIQVISISDTDKTEWNASGTLSVGDKSLAIAPETGSITLTNGTATTATATTLAALKLLVSQEKAKILQNPTISTLNGYPTNFKVSTKRSFQVESTQTVNGVVTTTQQQMVVDTGLYITINPWVSADKQITMEIKPTFSEYNDPPSANMIAITVERTTESTIRVHDQQTVIISGLKYTSKDKKVYKMPVLGDIPGLGALFRRTFDQESQNEFVILITPHLIYDEAAKKAMNEKLSGSYDRDIRAEMGGGKDGE</sequence>
<dbReference type="RefSeq" id="WP_132018020.1">
    <property type="nucleotide sequence ID" value="NZ_SLUN01000063.1"/>
</dbReference>
<evidence type="ECO:0000256" key="1">
    <source>
        <dbReference type="ARBA" id="ARBA00004370"/>
    </source>
</evidence>
<protein>
    <submittedName>
        <fullName evidence="10">Type II secretory pathway component GspD/PulD (Secretin)</fullName>
    </submittedName>
</protein>
<dbReference type="GO" id="GO:0015627">
    <property type="term" value="C:type II protein secretion system complex"/>
    <property type="evidence" value="ECO:0007669"/>
    <property type="project" value="TreeGrafter"/>
</dbReference>
<dbReference type="Pfam" id="PF21305">
    <property type="entry name" value="type_II_gspD_N0"/>
    <property type="match status" value="1"/>
</dbReference>
<dbReference type="InterPro" id="IPR004846">
    <property type="entry name" value="T2SS/T3SS_dom"/>
</dbReference>
<gene>
    <name evidence="10" type="ORF">EDC14_10632</name>
</gene>
<comment type="similarity">
    <text evidence="7">Belongs to the bacterial secretin family.</text>
</comment>
<organism evidence="10 11">
    <name type="scientific">Hydrogenispora ethanolica</name>
    <dbReference type="NCBI Taxonomy" id="1082276"/>
    <lineage>
        <taxon>Bacteria</taxon>
        <taxon>Bacillati</taxon>
        <taxon>Bacillota</taxon>
        <taxon>Hydrogenispora</taxon>
    </lineage>
</organism>
<dbReference type="SMART" id="SM00965">
    <property type="entry name" value="STN"/>
    <property type="match status" value="4"/>
</dbReference>
<evidence type="ECO:0000256" key="5">
    <source>
        <dbReference type="ARBA" id="ARBA00023136"/>
    </source>
</evidence>
<keyword evidence="4" id="KW-0732">Signal</keyword>
<dbReference type="Gene3D" id="3.30.1370.130">
    <property type="match status" value="3"/>
</dbReference>
<feature type="domain" description="Secretin/TonB short N-terminal" evidence="9">
    <location>
        <begin position="314"/>
        <end position="363"/>
    </location>
</feature>
<dbReference type="InterPro" id="IPR050810">
    <property type="entry name" value="Bact_Secretion_Sys_Channel"/>
</dbReference>
<comment type="subcellular location">
    <subcellularLocation>
        <location evidence="8">Cell outer membrane</location>
    </subcellularLocation>
    <subcellularLocation>
        <location evidence="1">Membrane</location>
    </subcellularLocation>
</comment>
<feature type="domain" description="Secretin/TonB short N-terminal" evidence="9">
    <location>
        <begin position="224"/>
        <end position="272"/>
    </location>
</feature>
<dbReference type="InterPro" id="IPR011662">
    <property type="entry name" value="Secretin/TonB_short_N"/>
</dbReference>
<feature type="domain" description="Secretin/TonB short N-terminal" evidence="9">
    <location>
        <begin position="54"/>
        <end position="102"/>
    </location>
</feature>
<dbReference type="GO" id="GO:0009306">
    <property type="term" value="P:protein secretion"/>
    <property type="evidence" value="ECO:0007669"/>
    <property type="project" value="InterPro"/>
</dbReference>
<evidence type="ECO:0000256" key="4">
    <source>
        <dbReference type="ARBA" id="ARBA00022729"/>
    </source>
</evidence>
<name>A0A4R1QQ53_HYDET</name>
<dbReference type="InterPro" id="IPR038591">
    <property type="entry name" value="NolW-like_sf"/>
</dbReference>
<dbReference type="InterPro" id="IPR049371">
    <property type="entry name" value="GspD-like_N0"/>
</dbReference>
<evidence type="ECO:0000259" key="9">
    <source>
        <dbReference type="SMART" id="SM00965"/>
    </source>
</evidence>
<evidence type="ECO:0000313" key="10">
    <source>
        <dbReference type="EMBL" id="TCL54485.1"/>
    </source>
</evidence>
<dbReference type="AlphaFoldDB" id="A0A4R1QQ53"/>
<keyword evidence="5" id="KW-0472">Membrane</keyword>
<dbReference type="InterPro" id="IPR001775">
    <property type="entry name" value="GspD/PilQ"/>
</dbReference>
<keyword evidence="2 8" id="KW-0813">Transport</keyword>
<evidence type="ECO:0000256" key="8">
    <source>
        <dbReference type="RuleBase" id="RU004004"/>
    </source>
</evidence>
<dbReference type="OrthoDB" id="9779724at2"/>
<dbReference type="PANTHER" id="PTHR30332">
    <property type="entry name" value="PROBABLE GENERAL SECRETION PATHWAY PROTEIN D"/>
    <property type="match status" value="1"/>
</dbReference>
<dbReference type="Pfam" id="PF00263">
    <property type="entry name" value="Secretin"/>
    <property type="match status" value="1"/>
</dbReference>
<evidence type="ECO:0000256" key="6">
    <source>
        <dbReference type="ARBA" id="ARBA00023237"/>
    </source>
</evidence>
<evidence type="ECO:0000256" key="3">
    <source>
        <dbReference type="ARBA" id="ARBA00022692"/>
    </source>
</evidence>
<reference evidence="10 11" key="1">
    <citation type="submission" date="2019-03" db="EMBL/GenBank/DDBJ databases">
        <title>Genomic Encyclopedia of Type Strains, Phase IV (KMG-IV): sequencing the most valuable type-strain genomes for metagenomic binning, comparative biology and taxonomic classification.</title>
        <authorList>
            <person name="Goeker M."/>
        </authorList>
    </citation>
    <scope>NUCLEOTIDE SEQUENCE [LARGE SCALE GENOMIC DNA]</scope>
    <source>
        <strain evidence="10 11">LX-B</strain>
    </source>
</reference>
<dbReference type="PRINTS" id="PR00811">
    <property type="entry name" value="BCTERIALGSPD"/>
</dbReference>
<comment type="caution">
    <text evidence="10">The sequence shown here is derived from an EMBL/GenBank/DDBJ whole genome shotgun (WGS) entry which is preliminary data.</text>
</comment>
<dbReference type="EMBL" id="SLUN01000063">
    <property type="protein sequence ID" value="TCL54485.1"/>
    <property type="molecule type" value="Genomic_DNA"/>
</dbReference>
<dbReference type="Proteomes" id="UP000295008">
    <property type="component" value="Unassembled WGS sequence"/>
</dbReference>
<dbReference type="PANTHER" id="PTHR30332:SF17">
    <property type="entry name" value="TYPE IV PILIATION SYSTEM PROTEIN DR_0774-RELATED"/>
    <property type="match status" value="1"/>
</dbReference>
<keyword evidence="3" id="KW-0812">Transmembrane</keyword>
<evidence type="ECO:0000256" key="2">
    <source>
        <dbReference type="ARBA" id="ARBA00022448"/>
    </source>
</evidence>
<evidence type="ECO:0000256" key="7">
    <source>
        <dbReference type="RuleBase" id="RU004003"/>
    </source>
</evidence>
<dbReference type="Gene3D" id="3.30.1370.120">
    <property type="match status" value="1"/>
</dbReference>
<dbReference type="Pfam" id="PF03958">
    <property type="entry name" value="Secretin_N"/>
    <property type="match status" value="1"/>
</dbReference>
<feature type="domain" description="Secretin/TonB short N-terminal" evidence="9">
    <location>
        <begin position="138"/>
        <end position="186"/>
    </location>
</feature>
<keyword evidence="11" id="KW-1185">Reference proteome</keyword>
<accession>A0A4R1QQ53</accession>
<keyword evidence="6" id="KW-0998">Cell outer membrane</keyword>
<dbReference type="InterPro" id="IPR005644">
    <property type="entry name" value="NolW-like"/>
</dbReference>
<dbReference type="GO" id="GO:0009279">
    <property type="term" value="C:cell outer membrane"/>
    <property type="evidence" value="ECO:0007669"/>
    <property type="project" value="UniProtKB-SubCell"/>
</dbReference>